<proteinExistence type="predicted"/>
<gene>
    <name evidence="1" type="ORF">OPT61_g5783</name>
</gene>
<dbReference type="Proteomes" id="UP001153331">
    <property type="component" value="Unassembled WGS sequence"/>
</dbReference>
<protein>
    <submittedName>
        <fullName evidence="1">Uncharacterized protein</fullName>
    </submittedName>
</protein>
<evidence type="ECO:0000313" key="2">
    <source>
        <dbReference type="Proteomes" id="UP001153331"/>
    </source>
</evidence>
<accession>A0ACC2I913</accession>
<organism evidence="1 2">
    <name type="scientific">Boeremia exigua</name>
    <dbReference type="NCBI Taxonomy" id="749465"/>
    <lineage>
        <taxon>Eukaryota</taxon>
        <taxon>Fungi</taxon>
        <taxon>Dikarya</taxon>
        <taxon>Ascomycota</taxon>
        <taxon>Pezizomycotina</taxon>
        <taxon>Dothideomycetes</taxon>
        <taxon>Pleosporomycetidae</taxon>
        <taxon>Pleosporales</taxon>
        <taxon>Pleosporineae</taxon>
        <taxon>Didymellaceae</taxon>
        <taxon>Boeremia</taxon>
    </lineage>
</organism>
<name>A0ACC2I913_9PLEO</name>
<evidence type="ECO:0000313" key="1">
    <source>
        <dbReference type="EMBL" id="KAJ8111679.1"/>
    </source>
</evidence>
<dbReference type="EMBL" id="JAPHNI010000384">
    <property type="protein sequence ID" value="KAJ8111679.1"/>
    <property type="molecule type" value="Genomic_DNA"/>
</dbReference>
<comment type="caution">
    <text evidence="1">The sequence shown here is derived from an EMBL/GenBank/DDBJ whole genome shotgun (WGS) entry which is preliminary data.</text>
</comment>
<sequence length="293" mass="30083">MKSALILALAGSAVAAPSFGDFLDALFGGDKDHDRPRPTDFPGLPPVGTGSGLPFPFPTATGAPLPPFADGVSANQPFPYPDSQKKRHIKALHIDYQLAPTAAPEVKRRALKYRQLGGSALPSFTLLDPNDVPAPTQPANGLPTELPTQVPTELPGLPTETAVPTEPAIPTETASPVLPTEHPTELPGLPTGLPTPPAGGPTAPLPGPTGEPSLSPGGEAPFPTDAPFPTVPAGTGAPDFPGLPTTFGTVTRGPLPTPGPDAPEQEDGEETQDGSWWMQLISDLLSGSRGSRD</sequence>
<reference evidence="1" key="1">
    <citation type="submission" date="2022-11" db="EMBL/GenBank/DDBJ databases">
        <title>Genome Sequence of Boeremia exigua.</title>
        <authorList>
            <person name="Buettner E."/>
        </authorList>
    </citation>
    <scope>NUCLEOTIDE SEQUENCE</scope>
    <source>
        <strain evidence="1">CU02</strain>
    </source>
</reference>
<keyword evidence="2" id="KW-1185">Reference proteome</keyword>